<dbReference type="KEGG" id="smao:CAG99_05505"/>
<evidence type="ECO:0000313" key="2">
    <source>
        <dbReference type="EMBL" id="ARQ68374.1"/>
    </source>
</evidence>
<feature type="compositionally biased region" description="Low complexity" evidence="1">
    <location>
        <begin position="37"/>
        <end position="47"/>
    </location>
</feature>
<feature type="region of interest" description="Disordered" evidence="1">
    <location>
        <begin position="1"/>
        <end position="59"/>
    </location>
</feature>
<gene>
    <name evidence="2" type="ORF">CAG99_05505</name>
</gene>
<dbReference type="EMBL" id="CP021121">
    <property type="protein sequence ID" value="ARQ68374.1"/>
    <property type="molecule type" value="Genomic_DNA"/>
</dbReference>
<keyword evidence="3" id="KW-1185">Reference proteome</keyword>
<sequence>MRGRARAVRSGPSGPGPTAPVPAARRAPTSFRSRPVGRAGAMMADDAAPVRGRRPGATG</sequence>
<accession>A0A1W7CU74</accession>
<dbReference type="Proteomes" id="UP000194218">
    <property type="component" value="Chromosome"/>
</dbReference>
<protein>
    <submittedName>
        <fullName evidence="2">Uncharacterized protein</fullName>
    </submittedName>
</protein>
<name>A0A1W7CU74_9ACTN</name>
<evidence type="ECO:0000313" key="3">
    <source>
        <dbReference type="Proteomes" id="UP000194218"/>
    </source>
</evidence>
<evidence type="ECO:0000256" key="1">
    <source>
        <dbReference type="SAM" id="MobiDB-lite"/>
    </source>
</evidence>
<feature type="compositionally biased region" description="Low complexity" evidence="1">
    <location>
        <begin position="21"/>
        <end position="30"/>
    </location>
</feature>
<organism evidence="2 3">
    <name type="scientific">Streptomyces marincola</name>
    <dbReference type="NCBI Taxonomy" id="2878388"/>
    <lineage>
        <taxon>Bacteria</taxon>
        <taxon>Bacillati</taxon>
        <taxon>Actinomycetota</taxon>
        <taxon>Actinomycetes</taxon>
        <taxon>Kitasatosporales</taxon>
        <taxon>Streptomycetaceae</taxon>
        <taxon>Streptomyces</taxon>
    </lineage>
</organism>
<reference evidence="2 3" key="1">
    <citation type="submission" date="2017-05" db="EMBL/GenBank/DDBJ databases">
        <title>Complete genome sequence of Streptomyces sp. SCSIO 03032 revealed the diverse biosynthetic pathways for its bioactive secondary metabolites.</title>
        <authorList>
            <person name="Ma L."/>
            <person name="Zhu Y."/>
            <person name="Zhang W."/>
            <person name="Zhang G."/>
            <person name="Tian X."/>
            <person name="Zhang S."/>
            <person name="Zhang C."/>
        </authorList>
    </citation>
    <scope>NUCLEOTIDE SEQUENCE [LARGE SCALE GENOMIC DNA]</scope>
    <source>
        <strain evidence="2 3">SCSIO 03032</strain>
    </source>
</reference>
<dbReference type="AlphaFoldDB" id="A0A1W7CU74"/>
<proteinExistence type="predicted"/>